<evidence type="ECO:0000259" key="1">
    <source>
        <dbReference type="Pfam" id="PF00561"/>
    </source>
</evidence>
<dbReference type="PANTHER" id="PTHR43798:SF33">
    <property type="entry name" value="HYDROLASE, PUTATIVE (AFU_ORTHOLOGUE AFUA_2G14860)-RELATED"/>
    <property type="match status" value="1"/>
</dbReference>
<keyword evidence="3" id="KW-1185">Reference proteome</keyword>
<dbReference type="Proteomes" id="UP000730482">
    <property type="component" value="Unassembled WGS sequence"/>
</dbReference>
<comment type="caution">
    <text evidence="2">The sequence shown here is derived from an EMBL/GenBank/DDBJ whole genome shotgun (WGS) entry which is preliminary data.</text>
</comment>
<sequence length="266" mass="27857">MTLRTAEVRPDGSAIRWTELPGANPPRVYLHGLGGSSTHCFAEVATSDGLRGRRSLLLDLLGYGISDRPVDADYTVEDHADWVAAALRTAGVSGAQVLAHSMGGAIATLLALRHPDLVASLVLIDSNLDPAPEIPQPGSSQIARYGETVFLHGGGYEEALQRVNPEWRATMRLAGPVALYRSAASLARFEGRAVLKSLDIPRTYLYPAFDGPLEGADALIAAGVRVVALPDCGHNITLDNPSGFVQAVLAAEAATGASAGTETRAA</sequence>
<keyword evidence="2" id="KW-0378">Hydrolase</keyword>
<dbReference type="GO" id="GO:0016787">
    <property type="term" value="F:hydrolase activity"/>
    <property type="evidence" value="ECO:0007669"/>
    <property type="project" value="UniProtKB-KW"/>
</dbReference>
<name>A0ABS5L059_9ACTN</name>
<proteinExistence type="predicted"/>
<dbReference type="PRINTS" id="PR00111">
    <property type="entry name" value="ABHYDROLASE"/>
</dbReference>
<reference evidence="2 3" key="1">
    <citation type="submission" date="2020-02" db="EMBL/GenBank/DDBJ databases">
        <title>Acidophilic actinobacteria isolated from forest soil.</title>
        <authorList>
            <person name="Golinska P."/>
        </authorList>
    </citation>
    <scope>NUCLEOTIDE SEQUENCE [LARGE SCALE GENOMIC DNA]</scope>
    <source>
        <strain evidence="2 3">NL8</strain>
    </source>
</reference>
<dbReference type="SUPFAM" id="SSF53474">
    <property type="entry name" value="alpha/beta-Hydrolases"/>
    <property type="match status" value="1"/>
</dbReference>
<dbReference type="EMBL" id="JAAFYZ010000152">
    <property type="protein sequence ID" value="MBS2551726.1"/>
    <property type="molecule type" value="Genomic_DNA"/>
</dbReference>
<gene>
    <name evidence="2" type="ORF">KGQ19_33150</name>
</gene>
<evidence type="ECO:0000313" key="2">
    <source>
        <dbReference type="EMBL" id="MBS2551726.1"/>
    </source>
</evidence>
<evidence type="ECO:0000313" key="3">
    <source>
        <dbReference type="Proteomes" id="UP000730482"/>
    </source>
</evidence>
<feature type="domain" description="AB hydrolase-1" evidence="1">
    <location>
        <begin position="28"/>
        <end position="136"/>
    </location>
</feature>
<accession>A0ABS5L059</accession>
<dbReference type="Pfam" id="PF00561">
    <property type="entry name" value="Abhydrolase_1"/>
    <property type="match status" value="1"/>
</dbReference>
<protein>
    <submittedName>
        <fullName evidence="2">Alpha/beta hydrolase</fullName>
    </submittedName>
</protein>
<dbReference type="InterPro" id="IPR000073">
    <property type="entry name" value="AB_hydrolase_1"/>
</dbReference>
<organism evidence="2 3">
    <name type="scientific">Catenulispora pinistramenti</name>
    <dbReference type="NCBI Taxonomy" id="2705254"/>
    <lineage>
        <taxon>Bacteria</taxon>
        <taxon>Bacillati</taxon>
        <taxon>Actinomycetota</taxon>
        <taxon>Actinomycetes</taxon>
        <taxon>Catenulisporales</taxon>
        <taxon>Catenulisporaceae</taxon>
        <taxon>Catenulispora</taxon>
    </lineage>
</organism>
<dbReference type="RefSeq" id="WP_212016626.1">
    <property type="nucleotide sequence ID" value="NZ_JAAFYZ010000152.1"/>
</dbReference>
<dbReference type="InterPro" id="IPR050266">
    <property type="entry name" value="AB_hydrolase_sf"/>
</dbReference>
<dbReference type="Gene3D" id="3.40.50.1820">
    <property type="entry name" value="alpha/beta hydrolase"/>
    <property type="match status" value="1"/>
</dbReference>
<dbReference type="PANTHER" id="PTHR43798">
    <property type="entry name" value="MONOACYLGLYCEROL LIPASE"/>
    <property type="match status" value="1"/>
</dbReference>
<dbReference type="InterPro" id="IPR029058">
    <property type="entry name" value="AB_hydrolase_fold"/>
</dbReference>